<keyword evidence="2" id="KW-0812">Transmembrane</keyword>
<evidence type="ECO:0000313" key="7">
    <source>
        <dbReference type="Proteomes" id="UP000236161"/>
    </source>
</evidence>
<sequence length="217" mass="24575">MLEGDEKEGNGGYLKLSKTKEWVSGENVSPANKRLAIKKWKDESDNRREVNFLKYQALKGELLLLTIGVGAASELYCVINLSAEAAISYAAGVFFSCLYLQLLYHHADSLSEESIPQIFLQKKPRKIGIRSEDLKIMVDKTLNGINMVLSSPRLVMPAAIYGLWALSHEFLDLFDFQLVPAMLGFFAYKAAALIQVYRDNEDLRMEFPENEERSDKQ</sequence>
<evidence type="ECO:0000256" key="2">
    <source>
        <dbReference type="ARBA" id="ARBA00022692"/>
    </source>
</evidence>
<evidence type="ECO:0000259" key="5">
    <source>
        <dbReference type="Pfam" id="PF24763"/>
    </source>
</evidence>
<dbReference type="Pfam" id="PF24763">
    <property type="entry name" value="CGL160_C"/>
    <property type="match status" value="1"/>
</dbReference>
<keyword evidence="7" id="KW-1185">Reference proteome</keyword>
<dbReference type="GO" id="GO:0016020">
    <property type="term" value="C:membrane"/>
    <property type="evidence" value="ECO:0007669"/>
    <property type="project" value="UniProtKB-SubCell"/>
</dbReference>
<dbReference type="PANTHER" id="PTHR34118:SF1">
    <property type="entry name" value="NF-KAPPA-B INHIBITOR-LIKE PROTEIN"/>
    <property type="match status" value="1"/>
</dbReference>
<name>A0A2I0BCV5_9ASPA</name>
<accession>A0A2I0BCV5</accession>
<gene>
    <name evidence="6" type="ORF">AXF42_Ash020551</name>
</gene>
<dbReference type="OrthoDB" id="2019080at2759"/>
<dbReference type="STRING" id="1088818.A0A2I0BCV5"/>
<keyword evidence="3" id="KW-1133">Transmembrane helix</keyword>
<dbReference type="AlphaFoldDB" id="A0A2I0BCV5"/>
<keyword evidence="4" id="KW-0472">Membrane</keyword>
<evidence type="ECO:0000256" key="4">
    <source>
        <dbReference type="ARBA" id="ARBA00023136"/>
    </source>
</evidence>
<evidence type="ECO:0000256" key="1">
    <source>
        <dbReference type="ARBA" id="ARBA00004141"/>
    </source>
</evidence>
<protein>
    <recommendedName>
        <fullName evidence="5">CGL160/ATPI domain-containing protein</fullName>
    </recommendedName>
</protein>
<evidence type="ECO:0000313" key="6">
    <source>
        <dbReference type="EMBL" id="PKA65621.1"/>
    </source>
</evidence>
<feature type="domain" description="CGL160/ATPI" evidence="5">
    <location>
        <begin position="54"/>
        <end position="114"/>
    </location>
</feature>
<dbReference type="PANTHER" id="PTHR34118">
    <property type="entry name" value="NF-KAPPA-B INHIBITOR-LIKE PROTEIN-RELATED"/>
    <property type="match status" value="1"/>
</dbReference>
<proteinExistence type="predicted"/>
<organism evidence="6 7">
    <name type="scientific">Apostasia shenzhenica</name>
    <dbReference type="NCBI Taxonomy" id="1088818"/>
    <lineage>
        <taxon>Eukaryota</taxon>
        <taxon>Viridiplantae</taxon>
        <taxon>Streptophyta</taxon>
        <taxon>Embryophyta</taxon>
        <taxon>Tracheophyta</taxon>
        <taxon>Spermatophyta</taxon>
        <taxon>Magnoliopsida</taxon>
        <taxon>Liliopsida</taxon>
        <taxon>Asparagales</taxon>
        <taxon>Orchidaceae</taxon>
        <taxon>Apostasioideae</taxon>
        <taxon>Apostasia</taxon>
    </lineage>
</organism>
<comment type="subcellular location">
    <subcellularLocation>
        <location evidence="1">Membrane</location>
        <topology evidence="1">Multi-pass membrane protein</topology>
    </subcellularLocation>
</comment>
<dbReference type="EMBL" id="KZ451891">
    <property type="protein sequence ID" value="PKA65621.1"/>
    <property type="molecule type" value="Genomic_DNA"/>
</dbReference>
<evidence type="ECO:0000256" key="3">
    <source>
        <dbReference type="ARBA" id="ARBA00022989"/>
    </source>
</evidence>
<dbReference type="InterPro" id="IPR056309">
    <property type="entry name" value="CGL160/ATPI_dom"/>
</dbReference>
<reference evidence="6 7" key="1">
    <citation type="journal article" date="2017" name="Nature">
        <title>The Apostasia genome and the evolution of orchids.</title>
        <authorList>
            <person name="Zhang G.Q."/>
            <person name="Liu K.W."/>
            <person name="Li Z."/>
            <person name="Lohaus R."/>
            <person name="Hsiao Y.Y."/>
            <person name="Niu S.C."/>
            <person name="Wang J.Y."/>
            <person name="Lin Y.C."/>
            <person name="Xu Q."/>
            <person name="Chen L.J."/>
            <person name="Yoshida K."/>
            <person name="Fujiwara S."/>
            <person name="Wang Z.W."/>
            <person name="Zhang Y.Q."/>
            <person name="Mitsuda N."/>
            <person name="Wang M."/>
            <person name="Liu G.H."/>
            <person name="Pecoraro L."/>
            <person name="Huang H.X."/>
            <person name="Xiao X.J."/>
            <person name="Lin M."/>
            <person name="Wu X.Y."/>
            <person name="Wu W.L."/>
            <person name="Chen Y.Y."/>
            <person name="Chang S.B."/>
            <person name="Sakamoto S."/>
            <person name="Ohme-Takagi M."/>
            <person name="Yagi M."/>
            <person name="Zeng S.J."/>
            <person name="Shen C.Y."/>
            <person name="Yeh C.M."/>
            <person name="Luo Y.B."/>
            <person name="Tsai W.C."/>
            <person name="Van de Peer Y."/>
            <person name="Liu Z.J."/>
        </authorList>
    </citation>
    <scope>NUCLEOTIDE SEQUENCE [LARGE SCALE GENOMIC DNA]</scope>
    <source>
        <strain evidence="7">cv. Shenzhen</strain>
        <tissue evidence="6">Stem</tissue>
    </source>
</reference>
<dbReference type="Proteomes" id="UP000236161">
    <property type="component" value="Unassembled WGS sequence"/>
</dbReference>